<dbReference type="RefSeq" id="WP_236119855.1">
    <property type="nucleotide sequence ID" value="NZ_JAKGSI010000006.1"/>
</dbReference>
<evidence type="ECO:0000256" key="3">
    <source>
        <dbReference type="ARBA" id="ARBA00022692"/>
    </source>
</evidence>
<protein>
    <submittedName>
        <fullName evidence="9">Rhomboid family intramembrane serine protease</fullName>
    </submittedName>
</protein>
<comment type="caution">
    <text evidence="9">The sequence shown here is derived from an EMBL/GenBank/DDBJ whole genome shotgun (WGS) entry which is preliminary data.</text>
</comment>
<evidence type="ECO:0000313" key="10">
    <source>
        <dbReference type="Proteomes" id="UP001139336"/>
    </source>
</evidence>
<evidence type="ECO:0000256" key="7">
    <source>
        <dbReference type="SAM" id="Phobius"/>
    </source>
</evidence>
<feature type="transmembrane region" description="Helical" evidence="7">
    <location>
        <begin position="62"/>
        <end position="85"/>
    </location>
</feature>
<keyword evidence="4" id="KW-0378">Hydrolase</keyword>
<evidence type="ECO:0000256" key="5">
    <source>
        <dbReference type="ARBA" id="ARBA00022989"/>
    </source>
</evidence>
<proteinExistence type="inferred from homology"/>
<gene>
    <name evidence="9" type="ORF">L1O03_10605</name>
</gene>
<feature type="transmembrane region" description="Helical" evidence="7">
    <location>
        <begin position="97"/>
        <end position="115"/>
    </location>
</feature>
<evidence type="ECO:0000259" key="8">
    <source>
        <dbReference type="Pfam" id="PF01694"/>
    </source>
</evidence>
<evidence type="ECO:0000256" key="4">
    <source>
        <dbReference type="ARBA" id="ARBA00022801"/>
    </source>
</evidence>
<dbReference type="InterPro" id="IPR022764">
    <property type="entry name" value="Peptidase_S54_rhomboid_dom"/>
</dbReference>
<accession>A0A9X1QQT4</accession>
<dbReference type="GO" id="GO:0004252">
    <property type="term" value="F:serine-type endopeptidase activity"/>
    <property type="evidence" value="ECO:0007669"/>
    <property type="project" value="InterPro"/>
</dbReference>
<dbReference type="AlphaFoldDB" id="A0A9X1QQT4"/>
<keyword evidence="9" id="KW-0645">Protease</keyword>
<evidence type="ECO:0000256" key="1">
    <source>
        <dbReference type="ARBA" id="ARBA00004141"/>
    </source>
</evidence>
<dbReference type="GO" id="GO:0006508">
    <property type="term" value="P:proteolysis"/>
    <property type="evidence" value="ECO:0007669"/>
    <property type="project" value="UniProtKB-KW"/>
</dbReference>
<keyword evidence="3 7" id="KW-0812">Transmembrane</keyword>
<comment type="similarity">
    <text evidence="2">Belongs to the peptidase S54 family.</text>
</comment>
<dbReference type="Proteomes" id="UP001139336">
    <property type="component" value="Unassembled WGS sequence"/>
</dbReference>
<feature type="transmembrane region" description="Helical" evidence="7">
    <location>
        <begin position="146"/>
        <end position="163"/>
    </location>
</feature>
<reference evidence="9" key="1">
    <citation type="submission" date="2022-01" db="EMBL/GenBank/DDBJ databases">
        <title>Corynebacterium sp. nov isolated from isolated from the feces of the greater white-fronted geese (Anser albifrons) at Poyang Lake, PR China.</title>
        <authorList>
            <person name="Liu Q."/>
        </authorList>
    </citation>
    <scope>NUCLEOTIDE SEQUENCE</scope>
    <source>
        <strain evidence="9">JCM 32435</strain>
    </source>
</reference>
<evidence type="ECO:0000256" key="6">
    <source>
        <dbReference type="ARBA" id="ARBA00023136"/>
    </source>
</evidence>
<dbReference type="Pfam" id="PF01694">
    <property type="entry name" value="Rhomboid"/>
    <property type="match status" value="1"/>
</dbReference>
<evidence type="ECO:0000256" key="2">
    <source>
        <dbReference type="ARBA" id="ARBA00009045"/>
    </source>
</evidence>
<dbReference type="EMBL" id="JAKGSI010000006">
    <property type="protein sequence ID" value="MCF4007614.1"/>
    <property type="molecule type" value="Genomic_DNA"/>
</dbReference>
<dbReference type="PANTHER" id="PTHR43731">
    <property type="entry name" value="RHOMBOID PROTEASE"/>
    <property type="match status" value="1"/>
</dbReference>
<feature type="domain" description="Peptidase S54 rhomboid" evidence="8">
    <location>
        <begin position="60"/>
        <end position="185"/>
    </location>
</feature>
<organism evidence="9 10">
    <name type="scientific">Corynebacterium uropygiale</name>
    <dbReference type="NCBI Taxonomy" id="1775911"/>
    <lineage>
        <taxon>Bacteria</taxon>
        <taxon>Bacillati</taxon>
        <taxon>Actinomycetota</taxon>
        <taxon>Actinomycetes</taxon>
        <taxon>Mycobacteriales</taxon>
        <taxon>Corynebacteriaceae</taxon>
        <taxon>Corynebacterium</taxon>
    </lineage>
</organism>
<dbReference type="PANTHER" id="PTHR43731:SF14">
    <property type="entry name" value="PRESENILIN-ASSOCIATED RHOMBOID-LIKE PROTEIN, MITOCHONDRIAL"/>
    <property type="match status" value="1"/>
</dbReference>
<keyword evidence="6 7" id="KW-0472">Membrane</keyword>
<sequence length="219" mass="22842">MRTTIQRVPATVTIILATTLLWLLAALQARGISGTAWSPLGESTLLWGPAVLHDATGPLRGITALFMHVDIQHLLLNMVMLWFVGGATEIAFGSARFLALYLAGGLASSAAILYFQPLTPTLGASGAIFALMAILIVIYHQKGLSLATPLTLLGINVVGTFLVSSISVAGHLGGLAGGAIIAGLYIQLSGNPRFLRALPWAMLGLFAVVYGIVVLTLAV</sequence>
<comment type="subcellular location">
    <subcellularLocation>
        <location evidence="1">Membrane</location>
        <topology evidence="1">Multi-pass membrane protein</topology>
    </subcellularLocation>
</comment>
<dbReference type="Gene3D" id="1.20.1540.10">
    <property type="entry name" value="Rhomboid-like"/>
    <property type="match status" value="1"/>
</dbReference>
<dbReference type="InterPro" id="IPR050925">
    <property type="entry name" value="Rhomboid_protease_S54"/>
</dbReference>
<dbReference type="SUPFAM" id="SSF144091">
    <property type="entry name" value="Rhomboid-like"/>
    <property type="match status" value="1"/>
</dbReference>
<dbReference type="InterPro" id="IPR035952">
    <property type="entry name" value="Rhomboid-like_sf"/>
</dbReference>
<keyword evidence="10" id="KW-1185">Reference proteome</keyword>
<evidence type="ECO:0000313" key="9">
    <source>
        <dbReference type="EMBL" id="MCF4007614.1"/>
    </source>
</evidence>
<feature type="transmembrane region" description="Helical" evidence="7">
    <location>
        <begin position="200"/>
        <end position="218"/>
    </location>
</feature>
<keyword evidence="5 7" id="KW-1133">Transmembrane helix</keyword>
<dbReference type="GO" id="GO:0016020">
    <property type="term" value="C:membrane"/>
    <property type="evidence" value="ECO:0007669"/>
    <property type="project" value="UniProtKB-SubCell"/>
</dbReference>
<name>A0A9X1QQT4_9CORY</name>
<feature type="transmembrane region" description="Helical" evidence="7">
    <location>
        <begin position="121"/>
        <end position="139"/>
    </location>
</feature>